<dbReference type="Proteomes" id="UP000824160">
    <property type="component" value="Unassembled WGS sequence"/>
</dbReference>
<evidence type="ECO:0000313" key="3">
    <source>
        <dbReference type="Proteomes" id="UP000824160"/>
    </source>
</evidence>
<comment type="caution">
    <text evidence="2">The sequence shown here is derived from an EMBL/GenBank/DDBJ whole genome shotgun (WGS) entry which is preliminary data.</text>
</comment>
<dbReference type="AlphaFoldDB" id="A0A9D1KS24"/>
<dbReference type="Pfam" id="PF01965">
    <property type="entry name" value="DJ-1_PfpI"/>
    <property type="match status" value="1"/>
</dbReference>
<proteinExistence type="predicted"/>
<reference evidence="2" key="2">
    <citation type="journal article" date="2021" name="PeerJ">
        <title>Extensive microbial diversity within the chicken gut microbiome revealed by metagenomics and culture.</title>
        <authorList>
            <person name="Gilroy R."/>
            <person name="Ravi A."/>
            <person name="Getino M."/>
            <person name="Pursley I."/>
            <person name="Horton D.L."/>
            <person name="Alikhan N.F."/>
            <person name="Baker D."/>
            <person name="Gharbi K."/>
            <person name="Hall N."/>
            <person name="Watson M."/>
            <person name="Adriaenssens E.M."/>
            <person name="Foster-Nyarko E."/>
            <person name="Jarju S."/>
            <person name="Secka A."/>
            <person name="Antonio M."/>
            <person name="Oren A."/>
            <person name="Chaudhuri R.R."/>
            <person name="La Ragione R."/>
            <person name="Hildebrand F."/>
            <person name="Pallen M.J."/>
        </authorList>
    </citation>
    <scope>NUCLEOTIDE SEQUENCE</scope>
    <source>
        <strain evidence="2">ChiBcec7-5410</strain>
    </source>
</reference>
<dbReference type="InterPro" id="IPR052158">
    <property type="entry name" value="INH-QAR"/>
</dbReference>
<evidence type="ECO:0000313" key="2">
    <source>
        <dbReference type="EMBL" id="HIT93627.1"/>
    </source>
</evidence>
<dbReference type="InterPro" id="IPR029062">
    <property type="entry name" value="Class_I_gatase-like"/>
</dbReference>
<protein>
    <submittedName>
        <fullName evidence="2">DJ-1/PfpI family protein</fullName>
    </submittedName>
</protein>
<dbReference type="EMBL" id="DVLW01000015">
    <property type="protein sequence ID" value="HIT93627.1"/>
    <property type="molecule type" value="Genomic_DNA"/>
</dbReference>
<accession>A0A9D1KS24</accession>
<organism evidence="2 3">
    <name type="scientific">Candidatus Faecivivens stercoripullorum</name>
    <dbReference type="NCBI Taxonomy" id="2840805"/>
    <lineage>
        <taxon>Bacteria</taxon>
        <taxon>Bacillati</taxon>
        <taxon>Bacillota</taxon>
        <taxon>Clostridia</taxon>
        <taxon>Eubacteriales</taxon>
        <taxon>Oscillospiraceae</taxon>
        <taxon>Oscillospiraceae incertae sedis</taxon>
        <taxon>Candidatus Faecivivens</taxon>
    </lineage>
</organism>
<evidence type="ECO:0000259" key="1">
    <source>
        <dbReference type="Pfam" id="PF01965"/>
    </source>
</evidence>
<dbReference type="Gene3D" id="3.40.50.880">
    <property type="match status" value="1"/>
</dbReference>
<dbReference type="PANTHER" id="PTHR43130:SF3">
    <property type="entry name" value="HTH-TYPE TRANSCRIPTIONAL REGULATOR RV1931C"/>
    <property type="match status" value="1"/>
</dbReference>
<dbReference type="InterPro" id="IPR002818">
    <property type="entry name" value="DJ-1/PfpI"/>
</dbReference>
<sequence>MMKKFALLVYPEFSLQEVMNLSRLFRWSYDICTEVISSGKDAVTSEEGISVLPQKTTDEFDPKDYACLILPGCSDLRAVLQDKKILDFLRSFAGNDTFPIGAICSGPLLLAWAGLLKEKKFTASIYMDFFDIFPFLEKENYVAAPSVVAGNIVTAGGSNFNGFAVEMAHLLGLECPDRIFSGYMDSWTPEDYDEHLPPEAVEEIKAEFAGVL</sequence>
<reference evidence="2" key="1">
    <citation type="submission" date="2020-10" db="EMBL/GenBank/DDBJ databases">
        <authorList>
            <person name="Gilroy R."/>
        </authorList>
    </citation>
    <scope>NUCLEOTIDE SEQUENCE</scope>
    <source>
        <strain evidence="2">ChiBcec7-5410</strain>
    </source>
</reference>
<feature type="domain" description="DJ-1/PfpI" evidence="1">
    <location>
        <begin position="3"/>
        <end position="158"/>
    </location>
</feature>
<dbReference type="PANTHER" id="PTHR43130">
    <property type="entry name" value="ARAC-FAMILY TRANSCRIPTIONAL REGULATOR"/>
    <property type="match status" value="1"/>
</dbReference>
<dbReference type="SUPFAM" id="SSF52317">
    <property type="entry name" value="Class I glutamine amidotransferase-like"/>
    <property type="match status" value="1"/>
</dbReference>
<gene>
    <name evidence="2" type="ORF">IAC43_00425</name>
</gene>
<name>A0A9D1KS24_9FIRM</name>